<feature type="compositionally biased region" description="Polar residues" evidence="1">
    <location>
        <begin position="10"/>
        <end position="26"/>
    </location>
</feature>
<dbReference type="EMBL" id="JAPFRF010000024">
    <property type="protein sequence ID" value="KAJ7303197.1"/>
    <property type="molecule type" value="Genomic_DNA"/>
</dbReference>
<evidence type="ECO:0000313" key="3">
    <source>
        <dbReference type="Proteomes" id="UP001142489"/>
    </source>
</evidence>
<feature type="region of interest" description="Disordered" evidence="1">
    <location>
        <begin position="46"/>
        <end position="78"/>
    </location>
</feature>
<proteinExistence type="predicted"/>
<reference evidence="2" key="1">
    <citation type="journal article" date="2023" name="DNA Res.">
        <title>Chromosome-level genome assembly of Phrynocephalus forsythii using third-generation DNA sequencing and Hi-C analysis.</title>
        <authorList>
            <person name="Qi Y."/>
            <person name="Zhao W."/>
            <person name="Zhao Y."/>
            <person name="Niu C."/>
            <person name="Cao S."/>
            <person name="Zhang Y."/>
        </authorList>
    </citation>
    <scope>NUCLEOTIDE SEQUENCE</scope>
    <source>
        <tissue evidence="2">Muscle</tissue>
    </source>
</reference>
<gene>
    <name evidence="2" type="ORF">JRQ81_012132</name>
</gene>
<dbReference type="Proteomes" id="UP001142489">
    <property type="component" value="Unassembled WGS sequence"/>
</dbReference>
<protein>
    <submittedName>
        <fullName evidence="2">Uncharacterized protein</fullName>
    </submittedName>
</protein>
<accession>A0A9Q0X5C0</accession>
<comment type="caution">
    <text evidence="2">The sequence shown here is derived from an EMBL/GenBank/DDBJ whole genome shotgun (WGS) entry which is preliminary data.</text>
</comment>
<sequence length="165" mass="18045">MLGGQVNLCLPSSSAPAQNDNQTPPRTDTHHPHSALVALTTLVPDSQTNVDPVLPPSTDARSTLTGRGTSPTPGPSIATPHALAHQFSLQQILAHARKPSTTALYSYKWREFVAFTTSHHERRKVIPQDSPTKALCLRNNLLKGWHLHLMRRSTLKSPTKNNAQS</sequence>
<feature type="region of interest" description="Disordered" evidence="1">
    <location>
        <begin position="1"/>
        <end position="31"/>
    </location>
</feature>
<name>A0A9Q0X5C0_9SAUR</name>
<keyword evidence="3" id="KW-1185">Reference proteome</keyword>
<feature type="compositionally biased region" description="Polar residues" evidence="1">
    <location>
        <begin position="59"/>
        <end position="71"/>
    </location>
</feature>
<evidence type="ECO:0000313" key="2">
    <source>
        <dbReference type="EMBL" id="KAJ7303197.1"/>
    </source>
</evidence>
<dbReference type="AlphaFoldDB" id="A0A9Q0X5C0"/>
<evidence type="ECO:0000256" key="1">
    <source>
        <dbReference type="SAM" id="MobiDB-lite"/>
    </source>
</evidence>
<organism evidence="2 3">
    <name type="scientific">Phrynocephalus forsythii</name>
    <dbReference type="NCBI Taxonomy" id="171643"/>
    <lineage>
        <taxon>Eukaryota</taxon>
        <taxon>Metazoa</taxon>
        <taxon>Chordata</taxon>
        <taxon>Craniata</taxon>
        <taxon>Vertebrata</taxon>
        <taxon>Euteleostomi</taxon>
        <taxon>Lepidosauria</taxon>
        <taxon>Squamata</taxon>
        <taxon>Bifurcata</taxon>
        <taxon>Unidentata</taxon>
        <taxon>Episquamata</taxon>
        <taxon>Toxicofera</taxon>
        <taxon>Iguania</taxon>
        <taxon>Acrodonta</taxon>
        <taxon>Agamidae</taxon>
        <taxon>Agaminae</taxon>
        <taxon>Phrynocephalus</taxon>
    </lineage>
</organism>